<evidence type="ECO:0000256" key="1">
    <source>
        <dbReference type="ARBA" id="ARBA00006815"/>
    </source>
</evidence>
<proteinExistence type="inferred from homology"/>
<organism evidence="6 7">
    <name type="scientific">Ophiophagus hannah</name>
    <name type="common">King cobra</name>
    <name type="synonym">Naja hannah</name>
    <dbReference type="NCBI Taxonomy" id="8665"/>
    <lineage>
        <taxon>Eukaryota</taxon>
        <taxon>Metazoa</taxon>
        <taxon>Chordata</taxon>
        <taxon>Craniata</taxon>
        <taxon>Vertebrata</taxon>
        <taxon>Euteleostomi</taxon>
        <taxon>Lepidosauria</taxon>
        <taxon>Squamata</taxon>
        <taxon>Bifurcata</taxon>
        <taxon>Unidentata</taxon>
        <taxon>Episquamata</taxon>
        <taxon>Toxicofera</taxon>
        <taxon>Serpentes</taxon>
        <taxon>Colubroidea</taxon>
        <taxon>Elapidae</taxon>
        <taxon>Elapinae</taxon>
        <taxon>Ophiophagus</taxon>
    </lineage>
</organism>
<reference evidence="6 7" key="1">
    <citation type="journal article" date="2013" name="Proc. Natl. Acad. Sci. U.S.A.">
        <title>The king cobra genome reveals dynamic gene evolution and adaptation in the snake venom system.</title>
        <authorList>
            <person name="Vonk F.J."/>
            <person name="Casewell N.R."/>
            <person name="Henkel C.V."/>
            <person name="Heimberg A.M."/>
            <person name="Jansen H.J."/>
            <person name="McCleary R.J."/>
            <person name="Kerkkamp H.M."/>
            <person name="Vos R.A."/>
            <person name="Guerreiro I."/>
            <person name="Calvete J.J."/>
            <person name="Wuster W."/>
            <person name="Woods A.E."/>
            <person name="Logan J.M."/>
            <person name="Harrison R.A."/>
            <person name="Castoe T.A."/>
            <person name="de Koning A.P."/>
            <person name="Pollock D.D."/>
            <person name="Yandell M."/>
            <person name="Calderon D."/>
            <person name="Renjifo C."/>
            <person name="Currier R.B."/>
            <person name="Salgado D."/>
            <person name="Pla D."/>
            <person name="Sanz L."/>
            <person name="Hyder A.S."/>
            <person name="Ribeiro J.M."/>
            <person name="Arntzen J.W."/>
            <person name="van den Thillart G.E."/>
            <person name="Boetzer M."/>
            <person name="Pirovano W."/>
            <person name="Dirks R.P."/>
            <person name="Spaink H.P."/>
            <person name="Duboule D."/>
            <person name="McGlinn E."/>
            <person name="Kini R.M."/>
            <person name="Richardson M.K."/>
        </authorList>
    </citation>
    <scope>NUCLEOTIDE SEQUENCE</scope>
    <source>
        <tissue evidence="6">Blood</tissue>
    </source>
</reference>
<dbReference type="PANTHER" id="PTHR10934">
    <property type="entry name" value="60S RIBOSOMAL PROTEIN L18"/>
    <property type="match status" value="1"/>
</dbReference>
<dbReference type="AlphaFoldDB" id="V8NU32"/>
<evidence type="ECO:0000256" key="3">
    <source>
        <dbReference type="ARBA" id="ARBA00022980"/>
    </source>
</evidence>
<comment type="subunit">
    <text evidence="2">Component of the large ribosomal subunit.</text>
</comment>
<evidence type="ECO:0000313" key="7">
    <source>
        <dbReference type="Proteomes" id="UP000018936"/>
    </source>
</evidence>
<dbReference type="InterPro" id="IPR021131">
    <property type="entry name" value="Ribosomal_uL15/eL18"/>
</dbReference>
<feature type="domain" description="Large ribosomal subunit protein uL15/eL18" evidence="5">
    <location>
        <begin position="22"/>
        <end position="80"/>
    </location>
</feature>
<keyword evidence="3 6" id="KW-0689">Ribosomal protein</keyword>
<dbReference type="Pfam" id="PF17135">
    <property type="entry name" value="Ribosomal_L18"/>
    <property type="match status" value="1"/>
</dbReference>
<name>V8NU32_OPHHA</name>
<accession>V8NU32</accession>
<evidence type="ECO:0000256" key="2">
    <source>
        <dbReference type="ARBA" id="ARBA00011133"/>
    </source>
</evidence>
<evidence type="ECO:0000259" key="5">
    <source>
        <dbReference type="Pfam" id="PF17135"/>
    </source>
</evidence>
<gene>
    <name evidence="6" type="primary">rpl18-b</name>
    <name evidence="6" type="ORF">L345_08766</name>
</gene>
<keyword evidence="4" id="KW-0687">Ribonucleoprotein</keyword>
<evidence type="ECO:0000256" key="4">
    <source>
        <dbReference type="ARBA" id="ARBA00023274"/>
    </source>
</evidence>
<feature type="non-terminal residue" evidence="6">
    <location>
        <position position="1"/>
    </location>
</feature>
<dbReference type="Proteomes" id="UP000018936">
    <property type="component" value="Unassembled WGS sequence"/>
</dbReference>
<dbReference type="InterPro" id="IPR036227">
    <property type="entry name" value="Ribosomal_uL15/eL18_sf"/>
</dbReference>
<dbReference type="GO" id="GO:0022625">
    <property type="term" value="C:cytosolic large ribosomal subunit"/>
    <property type="evidence" value="ECO:0007669"/>
    <property type="project" value="TreeGrafter"/>
</dbReference>
<dbReference type="GO" id="GO:0006412">
    <property type="term" value="P:translation"/>
    <property type="evidence" value="ECO:0007669"/>
    <property type="project" value="InterPro"/>
</dbReference>
<dbReference type="OrthoDB" id="6353017at2759"/>
<protein>
    <submittedName>
        <fullName evidence="6">60S ribosomal protein L18-B</fullName>
    </submittedName>
</protein>
<keyword evidence="7" id="KW-1185">Reference proteome</keyword>
<dbReference type="Gene3D" id="3.100.10.10">
    <property type="match status" value="2"/>
</dbReference>
<dbReference type="GO" id="GO:0003723">
    <property type="term" value="F:RNA binding"/>
    <property type="evidence" value="ECO:0007669"/>
    <property type="project" value="TreeGrafter"/>
</dbReference>
<dbReference type="InterPro" id="IPR000039">
    <property type="entry name" value="Ribosomal_eL18"/>
</dbReference>
<dbReference type="EMBL" id="AZIM01001879">
    <property type="protein sequence ID" value="ETE65461.1"/>
    <property type="molecule type" value="Genomic_DNA"/>
</dbReference>
<comment type="caution">
    <text evidence="6">The sequence shown here is derived from an EMBL/GenBank/DDBJ whole genome shotgun (WGS) entry which is preliminary data.</text>
</comment>
<dbReference type="GO" id="GO:0003735">
    <property type="term" value="F:structural constituent of ribosome"/>
    <property type="evidence" value="ECO:0007669"/>
    <property type="project" value="InterPro"/>
</dbReference>
<dbReference type="SUPFAM" id="SSF52080">
    <property type="entry name" value="Ribosomal proteins L15p and L18e"/>
    <property type="match status" value="1"/>
</dbReference>
<dbReference type="PANTHER" id="PTHR10934:SF2">
    <property type="entry name" value="LARGE RIBOSOMAL SUBUNIT PROTEIN EL18"/>
    <property type="match status" value="1"/>
</dbReference>
<evidence type="ECO:0000313" key="6">
    <source>
        <dbReference type="EMBL" id="ETE65461.1"/>
    </source>
</evidence>
<sequence length="126" mass="14476">MPPWEFIFTTTRAIRFGVRSLRLYRFLAHGTNAKFNKLMLKWLFLKYTNRPPLSVSRLVHKMKQGWENKTAVVVGIVTDDGTRRCILKAGGQIMSFDQLAMAASKTHQVYPHFDKTPGTPHPPQPH</sequence>
<comment type="similarity">
    <text evidence="1">Belongs to the eukaryotic ribosomal protein eL18 family.</text>
</comment>